<dbReference type="Pfam" id="PF22936">
    <property type="entry name" value="Pol_BBD"/>
    <property type="match status" value="1"/>
</dbReference>
<dbReference type="PANTHER" id="PTHR10426:SF79">
    <property type="entry name" value="PROTEIN STRICTOSIDINE SYNTHASE-LIKE 2"/>
    <property type="match status" value="1"/>
</dbReference>
<dbReference type="Gene3D" id="3.30.420.10">
    <property type="entry name" value="Ribonuclease H-like superfamily/Ribonuclease H"/>
    <property type="match status" value="1"/>
</dbReference>
<dbReference type="Gene3D" id="2.120.10.30">
    <property type="entry name" value="TolB, C-terminal domain"/>
    <property type="match status" value="1"/>
</dbReference>
<comment type="similarity">
    <text evidence="2">Belongs to the strictosidine synthase family.</text>
</comment>
<dbReference type="FunFam" id="2.120.10.30:FF:000032">
    <property type="entry name" value="Protein STRICTOSIDINE SYNTHASE-LIKE 13"/>
    <property type="match status" value="1"/>
</dbReference>
<feature type="domain" description="Integrase catalytic" evidence="7">
    <location>
        <begin position="545"/>
        <end position="718"/>
    </location>
</feature>
<dbReference type="PROSITE" id="PS50994">
    <property type="entry name" value="INTEGRASE"/>
    <property type="match status" value="1"/>
</dbReference>
<dbReference type="GO" id="GO:0003676">
    <property type="term" value="F:nucleic acid binding"/>
    <property type="evidence" value="ECO:0007669"/>
    <property type="project" value="InterPro"/>
</dbReference>
<dbReference type="GO" id="GO:0005773">
    <property type="term" value="C:vacuole"/>
    <property type="evidence" value="ECO:0007669"/>
    <property type="project" value="UniProtKB-SubCell"/>
</dbReference>
<dbReference type="InterPro" id="IPR054722">
    <property type="entry name" value="PolX-like_BBD"/>
</dbReference>
<dbReference type="GO" id="GO:0015074">
    <property type="term" value="P:DNA integration"/>
    <property type="evidence" value="ECO:0007669"/>
    <property type="project" value="InterPro"/>
</dbReference>
<keyword evidence="5" id="KW-0378">Hydrolase</keyword>
<dbReference type="InterPro" id="IPR011042">
    <property type="entry name" value="6-blade_b-propeller_TolB-like"/>
</dbReference>
<dbReference type="Pfam" id="PF00665">
    <property type="entry name" value="rve"/>
    <property type="match status" value="1"/>
</dbReference>
<keyword evidence="4" id="KW-0732">Signal</keyword>
<dbReference type="Pfam" id="PF14244">
    <property type="entry name" value="Retrotran_gag_3"/>
    <property type="match status" value="1"/>
</dbReference>
<protein>
    <recommendedName>
        <fullName evidence="7">Integrase catalytic domain-containing protein</fullName>
    </recommendedName>
</protein>
<keyword evidence="9" id="KW-1185">Reference proteome</keyword>
<dbReference type="Pfam" id="PF13976">
    <property type="entry name" value="gag_pre-integrs"/>
    <property type="match status" value="1"/>
</dbReference>
<evidence type="ECO:0000256" key="2">
    <source>
        <dbReference type="ARBA" id="ARBA00009191"/>
    </source>
</evidence>
<evidence type="ECO:0000313" key="8">
    <source>
        <dbReference type="EMBL" id="WVZ08376.1"/>
    </source>
</evidence>
<evidence type="ECO:0000256" key="5">
    <source>
        <dbReference type="ARBA" id="ARBA00022750"/>
    </source>
</evidence>
<dbReference type="SUPFAM" id="SSF56672">
    <property type="entry name" value="DNA/RNA polymerases"/>
    <property type="match status" value="1"/>
</dbReference>
<dbReference type="InterPro" id="IPR018119">
    <property type="entry name" value="Strictosidine_synth_cons-reg"/>
</dbReference>
<dbReference type="InterPro" id="IPR057670">
    <property type="entry name" value="SH3_retrovirus"/>
</dbReference>
<keyword evidence="3" id="KW-0926">Vacuole</keyword>
<dbReference type="InterPro" id="IPR025724">
    <property type="entry name" value="GAG-pre-integrase_dom"/>
</dbReference>
<dbReference type="InterPro" id="IPR001584">
    <property type="entry name" value="Integrase_cat-core"/>
</dbReference>
<dbReference type="SUPFAM" id="SSF53098">
    <property type="entry name" value="Ribonuclease H-like"/>
    <property type="match status" value="1"/>
</dbReference>
<dbReference type="InterPro" id="IPR043502">
    <property type="entry name" value="DNA/RNA_pol_sf"/>
</dbReference>
<dbReference type="GO" id="GO:0004190">
    <property type="term" value="F:aspartic-type endopeptidase activity"/>
    <property type="evidence" value="ECO:0007669"/>
    <property type="project" value="UniProtKB-KW"/>
</dbReference>
<dbReference type="PANTHER" id="PTHR10426">
    <property type="entry name" value="STRICTOSIDINE SYNTHASE-RELATED"/>
    <property type="match status" value="1"/>
</dbReference>
<keyword evidence="6" id="KW-0325">Glycoprotein</keyword>
<evidence type="ECO:0000256" key="1">
    <source>
        <dbReference type="ARBA" id="ARBA00004116"/>
    </source>
</evidence>
<sequence length="1881" mass="212225">MAMTNSSSSTHDNTPSYLYLHPNENPAIALVSPILNATNYHSWSRSFITALSAKDKVEFVLGSAPQPSKTNASFPAWFRCNSMVVSWLIHSVSPSIRESIIWMDLAIDIWTDLKHRFAQGDLARISALQMEATTLPQARLFPSGPCLYLPDKMFMHRLGRSFSTFDFDHYTNIQSHILLLDPIPPFSKIFSLVLQQERQLMNDHITASVTTTPFPSSTSTSVTCNYCNKVGHQENTCFKKHGFPNQEHKNVKTTNINSRKICTYCHRNGHTIDICFKKHGYPPGHKFSTKASQVHNVLSTTNADNQLKSLDTERSSPETIQLTPQQYQILAELFKQSTTNNSNVHINQVGTVSTNLSPGNIVSISQMHSSNIWLLDSGATDHVCISLTFFTSYQKINPIPICLPNGKIIHANYKGTVKVNTKLSLSNVLYVPDFSFNLVSVSQLIAQHKCQLIFSPSGCIMQDIHSQEKIGLIRHHNGLYLLDPSICKIDINCTPVVCSVKHTYLWHARLGHLSHDRLQLLQHKHSYINTADNNNFCDACHRAKQKKLPYTASTSTSLSSFELLHIDIWGPTTASMNGYKYLLTIVDDYSRYTWIIPMIDKSSVKNQILTFLCYVENQFHKKVKTIRTDNGVEFILQNMFSSKGIIHQTTCVETPEQNGVVERKHQHILNTARALLFHSHLPLAFWCYAAKHAVFLINQMPTPVLQNETPHERLHGSPCDLSLLRVFGCLCYANTITSQRKKFDDRAIPGIFLGFKKHTKGYLFLNLKNHKIEISRNVVFHENTFPYHNTPKTDNSLSLPIPHHYTNNYDELLPSGHAAQLPSVFPHTDTRNNGTIHNTSTDVVQTNDTASNTSTSTRKSSRTRRIPAYLKDFQTNGVIRYPITNYINYNRLSHTFKHTILSISSNAEPTCYSIASKQPQWVTAMHAELDALQANNTWELTTLPPNKTAIGCRWIYKVKYNSDGSIERYKARLVAKGYNQIEGLDYLDTFAPVAKITTVRLLLAVAASKCWSLKQLDVNNAFLHGDLHEEVYMEIPPGLTPANKNQVCKLQRSLYGLKQADRQWYAKLHQFLLSNNYHCFISDNSLFLKHDGNHTTALLIYVDDILITGNDDGEIQHITDLLHPTFRIKNLGNLTYFLGLEVARNSKGIHLSQRKYTLDLLAETGLLDSSPVPTPMVPKQSTTNTVRSLDDTDAASYRRLIGKPIYITTTRPDITFAVNHLSQFMSAPTTAHQQATGRILRYLKGTPGTGIFLPSTSSIQLKAFCDSDWAACPDTRRSVTGFTVYLGNSLISWRSKKQPTVSRSSSEAEYRSLASTVCEIQWLTYLLNDLHVAHTSPALIYCDNQSAIQIASNQVFHERTKHIDIDCHIVREKVVSADILTKPLPPPTFQHLRSKLGLQNIYAQLEGATVRYISTLVTIWYKYRPVPWYSCYHSVSLLLPAGTLVLLLPPIRYTSTFVTTQYAHRLLKASGTQTETQLPHPFLFSLQSTMRLQPHFAVAVAAFVATAWVVHMSSDVRKSGEDVEGMQDWQYEAVSIDGGVGPESFAFDPRGEGPYTGISDGRIIKWQRSENRWLNFSVTSLQRNEECGGAYEEHAKKEHVCGRPLGLCFSMVSNELYIADAYNGLVVVGPNGGTPSRFISTLQVEEEEEEEGEPLAFTNGLDVDQRTGAVYFTTSSSKYQRRNYISLILSRDKSGKLMKYEPESEQLTIVLKNLSFANGVALSKDGDYILIIETTTCRVLRYWLETPKAGTLEVFAEVPGFPDNIKRSPRGGFWVGIYSRRERFIQWILSYPWIGKVLLSLPLDITKAYSYLAKLKRSSGMAIRLSEDGDILQVVEDKKWNKGRSISEVEERDGILWVGSIDAPFVSKYNIHVPKQQVKGI</sequence>
<dbReference type="Pfam" id="PF25597">
    <property type="entry name" value="SH3_retrovirus"/>
    <property type="match status" value="1"/>
</dbReference>
<dbReference type="SUPFAM" id="SSF63829">
    <property type="entry name" value="Calcium-dependent phosphotriesterase"/>
    <property type="match status" value="1"/>
</dbReference>
<proteinExistence type="inferred from homology"/>
<dbReference type="CDD" id="cd09272">
    <property type="entry name" value="RNase_HI_RT_Ty1"/>
    <property type="match status" value="1"/>
</dbReference>
<dbReference type="InterPro" id="IPR029472">
    <property type="entry name" value="Copia-like_N"/>
</dbReference>
<dbReference type="InterPro" id="IPR036397">
    <property type="entry name" value="RNaseH_sf"/>
</dbReference>
<reference evidence="8 9" key="1">
    <citation type="journal article" date="2023" name="Life. Sci Alliance">
        <title>Evolutionary insights into 3D genome organization and epigenetic landscape of Vigna mungo.</title>
        <authorList>
            <person name="Junaid A."/>
            <person name="Singh B."/>
            <person name="Bhatia S."/>
        </authorList>
    </citation>
    <scope>NUCLEOTIDE SEQUENCE [LARGE SCALE GENOMIC DNA]</scope>
    <source>
        <strain evidence="8">Urdbean</strain>
    </source>
</reference>
<evidence type="ECO:0000256" key="4">
    <source>
        <dbReference type="ARBA" id="ARBA00022729"/>
    </source>
</evidence>
<dbReference type="InterPro" id="IPR013103">
    <property type="entry name" value="RVT_2"/>
</dbReference>
<dbReference type="Pfam" id="PF03088">
    <property type="entry name" value="Str_synth"/>
    <property type="match status" value="1"/>
</dbReference>
<accession>A0AAQ3NG36</accession>
<name>A0AAQ3NG36_VIGMU</name>
<evidence type="ECO:0000256" key="3">
    <source>
        <dbReference type="ARBA" id="ARBA00022554"/>
    </source>
</evidence>
<dbReference type="Pfam" id="PF20067">
    <property type="entry name" value="SSL_N"/>
    <property type="match status" value="1"/>
</dbReference>
<comment type="subcellular location">
    <subcellularLocation>
        <location evidence="1">Vacuole</location>
    </subcellularLocation>
</comment>
<dbReference type="Proteomes" id="UP001374535">
    <property type="component" value="Chromosome 6"/>
</dbReference>
<keyword evidence="5" id="KW-0064">Aspartyl protease</keyword>
<gene>
    <name evidence="8" type="ORF">V8G54_021722</name>
</gene>
<evidence type="ECO:0000313" key="9">
    <source>
        <dbReference type="Proteomes" id="UP001374535"/>
    </source>
</evidence>
<dbReference type="GO" id="GO:0012505">
    <property type="term" value="C:endomembrane system"/>
    <property type="evidence" value="ECO:0007669"/>
    <property type="project" value="TreeGrafter"/>
</dbReference>
<organism evidence="8 9">
    <name type="scientific">Vigna mungo</name>
    <name type="common">Black gram</name>
    <name type="synonym">Phaseolus mungo</name>
    <dbReference type="NCBI Taxonomy" id="3915"/>
    <lineage>
        <taxon>Eukaryota</taxon>
        <taxon>Viridiplantae</taxon>
        <taxon>Streptophyta</taxon>
        <taxon>Embryophyta</taxon>
        <taxon>Tracheophyta</taxon>
        <taxon>Spermatophyta</taxon>
        <taxon>Magnoliopsida</taxon>
        <taxon>eudicotyledons</taxon>
        <taxon>Gunneridae</taxon>
        <taxon>Pentapetalae</taxon>
        <taxon>rosids</taxon>
        <taxon>fabids</taxon>
        <taxon>Fabales</taxon>
        <taxon>Fabaceae</taxon>
        <taxon>Papilionoideae</taxon>
        <taxon>50 kb inversion clade</taxon>
        <taxon>NPAAA clade</taxon>
        <taxon>indigoferoid/millettioid clade</taxon>
        <taxon>Phaseoleae</taxon>
        <taxon>Vigna</taxon>
    </lineage>
</organism>
<keyword evidence="5" id="KW-0645">Protease</keyword>
<dbReference type="InterPro" id="IPR012337">
    <property type="entry name" value="RNaseH-like_sf"/>
</dbReference>
<evidence type="ECO:0000256" key="6">
    <source>
        <dbReference type="ARBA" id="ARBA00023180"/>
    </source>
</evidence>
<dbReference type="EMBL" id="CP144695">
    <property type="protein sequence ID" value="WVZ08376.1"/>
    <property type="molecule type" value="Genomic_DNA"/>
</dbReference>
<evidence type="ECO:0000259" key="7">
    <source>
        <dbReference type="PROSITE" id="PS50994"/>
    </source>
</evidence>
<dbReference type="Pfam" id="PF07727">
    <property type="entry name" value="RVT_2"/>
    <property type="match status" value="1"/>
</dbReference>